<name>A0A0P1FJZ9_THAGE</name>
<organism evidence="1 2">
    <name type="scientific">Thalassovita gelatinovora</name>
    <name type="common">Thalassobius gelatinovorus</name>
    <dbReference type="NCBI Taxonomy" id="53501"/>
    <lineage>
        <taxon>Bacteria</taxon>
        <taxon>Pseudomonadati</taxon>
        <taxon>Pseudomonadota</taxon>
        <taxon>Alphaproteobacteria</taxon>
        <taxon>Rhodobacterales</taxon>
        <taxon>Roseobacteraceae</taxon>
        <taxon>Thalassovita</taxon>
    </lineage>
</organism>
<accession>A0A0P1FJZ9</accession>
<evidence type="ECO:0000313" key="2">
    <source>
        <dbReference type="Proteomes" id="UP000051587"/>
    </source>
</evidence>
<reference evidence="1 2" key="1">
    <citation type="submission" date="2015-09" db="EMBL/GenBank/DDBJ databases">
        <authorList>
            <consortium name="Swine Surveillance"/>
        </authorList>
    </citation>
    <scope>NUCLEOTIDE SEQUENCE [LARGE SCALE GENOMIC DNA]</scope>
    <source>
        <strain evidence="1 2">CECT 4357</strain>
    </source>
</reference>
<gene>
    <name evidence="1" type="ORF">TG4357_03200</name>
</gene>
<sequence>MQGIVDAFAIARFMPPFVQGVKAGPVGQLLGFLLFSDKGDLDIKAKLDDWERFYNFHSSHGAHNGKTPYESLRENRREVSQGAASYRQLLWADLSTLPSTPTRPARVILRCCFQDQVRFGGSTPRRRYT</sequence>
<dbReference type="EMBL" id="CYSA01000026">
    <property type="protein sequence ID" value="CUH67766.1"/>
    <property type="molecule type" value="Genomic_DNA"/>
</dbReference>
<proteinExistence type="predicted"/>
<dbReference type="AlphaFoldDB" id="A0A0P1FJZ9"/>
<dbReference type="Proteomes" id="UP000051587">
    <property type="component" value="Unassembled WGS sequence"/>
</dbReference>
<evidence type="ECO:0000313" key="1">
    <source>
        <dbReference type="EMBL" id="CUH67766.1"/>
    </source>
</evidence>
<keyword evidence="2" id="KW-1185">Reference proteome</keyword>
<evidence type="ECO:0008006" key="3">
    <source>
        <dbReference type="Google" id="ProtNLM"/>
    </source>
</evidence>
<protein>
    <recommendedName>
        <fullName evidence="3">Transposase</fullName>
    </recommendedName>
</protein>